<dbReference type="OrthoDB" id="4037694at2759"/>
<evidence type="ECO:0000256" key="1">
    <source>
        <dbReference type="ARBA" id="ARBA00002689"/>
    </source>
</evidence>
<comment type="similarity">
    <text evidence="3 11">Belongs to the MICOS complex subunit Mic12 family.</text>
</comment>
<evidence type="ECO:0000256" key="8">
    <source>
        <dbReference type="ARBA" id="ARBA00023136"/>
    </source>
</evidence>
<evidence type="ECO:0000256" key="2">
    <source>
        <dbReference type="ARBA" id="ARBA00004370"/>
    </source>
</evidence>
<evidence type="ECO:0000313" key="12">
    <source>
        <dbReference type="EMBL" id="GAP83130.2"/>
    </source>
</evidence>
<dbReference type="Proteomes" id="UP000054516">
    <property type="component" value="Unassembled WGS sequence"/>
</dbReference>
<dbReference type="InterPro" id="IPR031463">
    <property type="entry name" value="Mic12"/>
</dbReference>
<reference evidence="12" key="1">
    <citation type="submission" date="2016-03" db="EMBL/GenBank/DDBJ databases">
        <title>Draft genome sequence of Rosellinia necatrix.</title>
        <authorList>
            <person name="Kanematsu S."/>
        </authorList>
    </citation>
    <scope>NUCLEOTIDE SEQUENCE [LARGE SCALE GENOMIC DNA]</scope>
    <source>
        <strain evidence="12">W97</strain>
    </source>
</reference>
<evidence type="ECO:0000256" key="6">
    <source>
        <dbReference type="ARBA" id="ARBA00022989"/>
    </source>
</evidence>
<dbReference type="GO" id="GO:0061617">
    <property type="term" value="C:MICOS complex"/>
    <property type="evidence" value="ECO:0007669"/>
    <property type="project" value="UniProtKB-UniRule"/>
</dbReference>
<accession>A0A1S7UL47</accession>
<keyword evidence="6 11" id="KW-1133">Transmembrane helix</keyword>
<keyword evidence="7 11" id="KW-0496">Mitochondrion</keyword>
<organism evidence="12">
    <name type="scientific">Rosellinia necatrix</name>
    <name type="common">White root-rot fungus</name>
    <dbReference type="NCBI Taxonomy" id="77044"/>
    <lineage>
        <taxon>Eukaryota</taxon>
        <taxon>Fungi</taxon>
        <taxon>Dikarya</taxon>
        <taxon>Ascomycota</taxon>
        <taxon>Pezizomycotina</taxon>
        <taxon>Sordariomycetes</taxon>
        <taxon>Xylariomycetidae</taxon>
        <taxon>Xylariales</taxon>
        <taxon>Xylariaceae</taxon>
        <taxon>Rosellinia</taxon>
    </lineage>
</organism>
<dbReference type="OMA" id="DRWNTEV"/>
<dbReference type="GO" id="GO:0044284">
    <property type="term" value="C:mitochondrial crista junction"/>
    <property type="evidence" value="ECO:0007669"/>
    <property type="project" value="InterPro"/>
</dbReference>
<comment type="function">
    <text evidence="1 11">Component of the MICOS complex, a large protein complex of the mitochondrial inner membrane that plays crucial roles in the maintenance of crista junctions, inner membrane architecture, and formation of contact sites to the outer membrane.</text>
</comment>
<evidence type="ECO:0000256" key="4">
    <source>
        <dbReference type="ARBA" id="ARBA00018170"/>
    </source>
</evidence>
<keyword evidence="8 11" id="KW-0472">Membrane</keyword>
<keyword evidence="11" id="KW-0999">Mitochondrion inner membrane</keyword>
<evidence type="ECO:0000313" key="13">
    <source>
        <dbReference type="Proteomes" id="UP000054516"/>
    </source>
</evidence>
<comment type="subunit">
    <text evidence="11">Component of the mitochondrial contact site and cristae organizing system (MICOS) complex.</text>
</comment>
<dbReference type="EMBL" id="DF977449">
    <property type="protein sequence ID" value="GAP83130.2"/>
    <property type="molecule type" value="Genomic_DNA"/>
</dbReference>
<evidence type="ECO:0000256" key="9">
    <source>
        <dbReference type="ARBA" id="ARBA00032159"/>
    </source>
</evidence>
<evidence type="ECO:0000256" key="5">
    <source>
        <dbReference type="ARBA" id="ARBA00022692"/>
    </source>
</evidence>
<dbReference type="AlphaFoldDB" id="A0A1S7UL47"/>
<evidence type="ECO:0000256" key="11">
    <source>
        <dbReference type="RuleBase" id="RU363010"/>
    </source>
</evidence>
<evidence type="ECO:0000256" key="3">
    <source>
        <dbReference type="ARBA" id="ARBA00009188"/>
    </source>
</evidence>
<feature type="transmembrane region" description="Helical" evidence="11">
    <location>
        <begin position="6"/>
        <end position="24"/>
    </location>
</feature>
<evidence type="ECO:0000256" key="10">
    <source>
        <dbReference type="ARBA" id="ARBA00032985"/>
    </source>
</evidence>
<keyword evidence="5 11" id="KW-0812">Transmembrane</keyword>
<protein>
    <recommendedName>
        <fullName evidence="4 11">MICOS complex subunit MIC12</fullName>
    </recommendedName>
    <alternativeName>
        <fullName evidence="10 11">Altered inheritance of mitochondria protein 5, mitochondrial</fullName>
    </alternativeName>
    <alternativeName>
        <fullName evidence="9 11">Found in mitochondrial proteome protein 51</fullName>
    </alternativeName>
</protein>
<proteinExistence type="inferred from homology"/>
<gene>
    <name evidence="12" type="ORF">SAMD00023353_0401300</name>
</gene>
<dbReference type="GO" id="GO:0042407">
    <property type="term" value="P:cristae formation"/>
    <property type="evidence" value="ECO:0007669"/>
    <property type="project" value="InterPro"/>
</dbReference>
<sequence length="249" mass="26413">MGFTTGFTGGVTLTLGVAYLTLLAHQRSRQQQAAVLRQQTYLLSGVVDPLPPVFPPSRAERAAAERAHFAEAAKDRWNAEVEGAVRWAQAKDWTEVREGVETAVGRLWARAMGEAHEAAGNAEVKSDSSSSSSSSSVVAAAKSAYADAQVKSAELASKVDRKAEEKAEEAKGTVMGVLGKGIEKGKEVLGKAKSAVAVVEEKTGPATSPVEEALQQRYEKPNGLEQTVEEVLAARYAPIGQHDNAKLKA</sequence>
<keyword evidence="13" id="KW-1185">Reference proteome</keyword>
<name>A0A1S7UL47_ROSNE</name>
<comment type="subcellular location">
    <subcellularLocation>
        <location evidence="2">Membrane</location>
    </subcellularLocation>
    <subcellularLocation>
        <location evidence="11">Mitochondrion inner membrane</location>
        <topology evidence="11">Single-pass membrane protein</topology>
    </subcellularLocation>
</comment>
<evidence type="ECO:0000256" key="7">
    <source>
        <dbReference type="ARBA" id="ARBA00023128"/>
    </source>
</evidence>
<dbReference type="Pfam" id="PF17050">
    <property type="entry name" value="AIM5"/>
    <property type="match status" value="1"/>
</dbReference>